<protein>
    <recommendedName>
        <fullName evidence="2">inorganic diphosphatase</fullName>
        <ecNumber evidence="2">3.6.1.1</ecNumber>
    </recommendedName>
</protein>
<dbReference type="EC" id="3.6.1.1" evidence="2"/>
<keyword evidence="7" id="KW-1185">Reference proteome</keyword>
<evidence type="ECO:0000256" key="1">
    <source>
        <dbReference type="ARBA" id="ARBA00001946"/>
    </source>
</evidence>
<evidence type="ECO:0000313" key="7">
    <source>
        <dbReference type="Proteomes" id="UP000622610"/>
    </source>
</evidence>
<dbReference type="RefSeq" id="WP_188366666.1">
    <property type="nucleotide sequence ID" value="NZ_BMDT01000001.1"/>
</dbReference>
<keyword evidence="5" id="KW-0460">Magnesium</keyword>
<dbReference type="AlphaFoldDB" id="A0A917JFQ6"/>
<keyword evidence="3" id="KW-0479">Metal-binding</keyword>
<dbReference type="GO" id="GO:0000287">
    <property type="term" value="F:magnesium ion binding"/>
    <property type="evidence" value="ECO:0007669"/>
    <property type="project" value="InterPro"/>
</dbReference>
<dbReference type="Proteomes" id="UP000622610">
    <property type="component" value="Unassembled WGS sequence"/>
</dbReference>
<dbReference type="Gene3D" id="3.90.80.10">
    <property type="entry name" value="Inorganic pyrophosphatase"/>
    <property type="match status" value="1"/>
</dbReference>
<dbReference type="Pfam" id="PF00719">
    <property type="entry name" value="Pyrophosphatase"/>
    <property type="match status" value="1"/>
</dbReference>
<dbReference type="SUPFAM" id="SSF50324">
    <property type="entry name" value="Inorganic pyrophosphatase"/>
    <property type="match status" value="1"/>
</dbReference>
<dbReference type="GO" id="GO:0005737">
    <property type="term" value="C:cytoplasm"/>
    <property type="evidence" value="ECO:0007669"/>
    <property type="project" value="InterPro"/>
</dbReference>
<keyword evidence="4" id="KW-0378">Hydrolase</keyword>
<gene>
    <name evidence="6" type="ORF">GCM10011482_04950</name>
</gene>
<dbReference type="InterPro" id="IPR008162">
    <property type="entry name" value="Pyrophosphatase"/>
</dbReference>
<accession>A0A917JFQ6</accession>
<comment type="cofactor">
    <cofactor evidence="1">
        <name>Mg(2+)</name>
        <dbReference type="ChEBI" id="CHEBI:18420"/>
    </cofactor>
</comment>
<proteinExistence type="predicted"/>
<evidence type="ECO:0000313" key="6">
    <source>
        <dbReference type="EMBL" id="GGI64841.1"/>
    </source>
</evidence>
<name>A0A917JFQ6_9ENTE</name>
<reference evidence="6" key="1">
    <citation type="journal article" date="2014" name="Int. J. Syst. Evol. Microbiol.">
        <title>Complete genome sequence of Corynebacterium casei LMG S-19264T (=DSM 44701T), isolated from a smear-ripened cheese.</title>
        <authorList>
            <consortium name="US DOE Joint Genome Institute (JGI-PGF)"/>
            <person name="Walter F."/>
            <person name="Albersmeier A."/>
            <person name="Kalinowski J."/>
            <person name="Ruckert C."/>
        </authorList>
    </citation>
    <scope>NUCLEOTIDE SEQUENCE</scope>
    <source>
        <strain evidence="6">CCM 8433</strain>
    </source>
</reference>
<evidence type="ECO:0000256" key="3">
    <source>
        <dbReference type="ARBA" id="ARBA00022723"/>
    </source>
</evidence>
<dbReference type="GO" id="GO:0006796">
    <property type="term" value="P:phosphate-containing compound metabolic process"/>
    <property type="evidence" value="ECO:0007669"/>
    <property type="project" value="InterPro"/>
</dbReference>
<reference evidence="6" key="2">
    <citation type="submission" date="2020-09" db="EMBL/GenBank/DDBJ databases">
        <authorList>
            <person name="Sun Q."/>
            <person name="Sedlacek I."/>
        </authorList>
    </citation>
    <scope>NUCLEOTIDE SEQUENCE</scope>
    <source>
        <strain evidence="6">CCM 8433</strain>
    </source>
</reference>
<dbReference type="InterPro" id="IPR036649">
    <property type="entry name" value="Pyrophosphatase_sf"/>
</dbReference>
<dbReference type="EMBL" id="BMDT01000001">
    <property type="protein sequence ID" value="GGI64841.1"/>
    <property type="molecule type" value="Genomic_DNA"/>
</dbReference>
<dbReference type="GO" id="GO:0004427">
    <property type="term" value="F:inorganic diphosphate phosphatase activity"/>
    <property type="evidence" value="ECO:0007669"/>
    <property type="project" value="UniProtKB-EC"/>
</dbReference>
<sequence>MPNNLITVTIDRPIGFIDSFGNQYPINYGFIAGVLGGDGEEQDAYIITRTVDSPLKTFEGVLLAIIKRKDDIEDKWVVSTIKERYSISEIAAKVHFIEQYFDSEIILISSG</sequence>
<comment type="caution">
    <text evidence="6">The sequence shown here is derived from an EMBL/GenBank/DDBJ whole genome shotgun (WGS) entry which is preliminary data.</text>
</comment>
<evidence type="ECO:0000256" key="5">
    <source>
        <dbReference type="ARBA" id="ARBA00022842"/>
    </source>
</evidence>
<organism evidence="6 7">
    <name type="scientific">Enterococcus alcedinis</name>
    <dbReference type="NCBI Taxonomy" id="1274384"/>
    <lineage>
        <taxon>Bacteria</taxon>
        <taxon>Bacillati</taxon>
        <taxon>Bacillota</taxon>
        <taxon>Bacilli</taxon>
        <taxon>Lactobacillales</taxon>
        <taxon>Enterococcaceae</taxon>
        <taxon>Enterococcus</taxon>
    </lineage>
</organism>
<evidence type="ECO:0000256" key="4">
    <source>
        <dbReference type="ARBA" id="ARBA00022801"/>
    </source>
</evidence>
<evidence type="ECO:0000256" key="2">
    <source>
        <dbReference type="ARBA" id="ARBA00012146"/>
    </source>
</evidence>